<dbReference type="EMBL" id="GBXM01088246">
    <property type="protein sequence ID" value="JAH20331.1"/>
    <property type="molecule type" value="Transcribed_RNA"/>
</dbReference>
<sequence>MLMICKLHVHKHAFIISTYLKINIYILSPSVKNIWHKIVNLVENICHPLYN</sequence>
<name>A0A0E9QTQ2_ANGAN</name>
<protein>
    <submittedName>
        <fullName evidence="1">Uncharacterized protein</fullName>
    </submittedName>
</protein>
<accession>A0A0E9QTQ2</accession>
<dbReference type="AlphaFoldDB" id="A0A0E9QTQ2"/>
<organism evidence="1">
    <name type="scientific">Anguilla anguilla</name>
    <name type="common">European freshwater eel</name>
    <name type="synonym">Muraena anguilla</name>
    <dbReference type="NCBI Taxonomy" id="7936"/>
    <lineage>
        <taxon>Eukaryota</taxon>
        <taxon>Metazoa</taxon>
        <taxon>Chordata</taxon>
        <taxon>Craniata</taxon>
        <taxon>Vertebrata</taxon>
        <taxon>Euteleostomi</taxon>
        <taxon>Actinopterygii</taxon>
        <taxon>Neopterygii</taxon>
        <taxon>Teleostei</taxon>
        <taxon>Anguilliformes</taxon>
        <taxon>Anguillidae</taxon>
        <taxon>Anguilla</taxon>
    </lineage>
</organism>
<reference evidence="1" key="2">
    <citation type="journal article" date="2015" name="Fish Shellfish Immunol.">
        <title>Early steps in the European eel (Anguilla anguilla)-Vibrio vulnificus interaction in the gills: Role of the RtxA13 toxin.</title>
        <authorList>
            <person name="Callol A."/>
            <person name="Pajuelo D."/>
            <person name="Ebbesson L."/>
            <person name="Teles M."/>
            <person name="MacKenzie S."/>
            <person name="Amaro C."/>
        </authorList>
    </citation>
    <scope>NUCLEOTIDE SEQUENCE</scope>
</reference>
<evidence type="ECO:0000313" key="1">
    <source>
        <dbReference type="EMBL" id="JAH20331.1"/>
    </source>
</evidence>
<proteinExistence type="predicted"/>
<reference evidence="1" key="1">
    <citation type="submission" date="2014-11" db="EMBL/GenBank/DDBJ databases">
        <authorList>
            <person name="Amaro Gonzalez C."/>
        </authorList>
    </citation>
    <scope>NUCLEOTIDE SEQUENCE</scope>
</reference>